<dbReference type="PANTHER" id="PTHR34180:SF1">
    <property type="entry name" value="BETA-ALANYL-DOPAMINE_CARCININE HYDROLASE"/>
    <property type="match status" value="1"/>
</dbReference>
<dbReference type="Proteomes" id="UP000678393">
    <property type="component" value="Unassembled WGS sequence"/>
</dbReference>
<dbReference type="PANTHER" id="PTHR34180">
    <property type="entry name" value="PEPTIDASE C45"/>
    <property type="match status" value="1"/>
</dbReference>
<dbReference type="Pfam" id="PF03417">
    <property type="entry name" value="AAT"/>
    <property type="match status" value="1"/>
</dbReference>
<name>A0A8S3YQC9_9EUPU</name>
<comment type="caution">
    <text evidence="2">The sequence shown here is derived from an EMBL/GenBank/DDBJ whole genome shotgun (WGS) entry which is preliminary data.</text>
</comment>
<dbReference type="InterPro" id="IPR047801">
    <property type="entry name" value="Peptidase_C45"/>
</dbReference>
<evidence type="ECO:0000313" key="3">
    <source>
        <dbReference type="Proteomes" id="UP000678393"/>
    </source>
</evidence>
<dbReference type="InterPro" id="IPR047794">
    <property type="entry name" value="C45_proenzyme-like"/>
</dbReference>
<keyword evidence="3" id="KW-1185">Reference proteome</keyword>
<dbReference type="InterPro" id="IPR005079">
    <property type="entry name" value="Peptidase_C45_hydrolase"/>
</dbReference>
<feature type="domain" description="Peptidase C45 hydrolase" evidence="1">
    <location>
        <begin position="125"/>
        <end position="364"/>
    </location>
</feature>
<dbReference type="Gene3D" id="3.60.60.10">
    <property type="entry name" value="Penicillin V Acylase, Chain A"/>
    <property type="match status" value="1"/>
</dbReference>
<dbReference type="NCBIfam" id="NF040521">
    <property type="entry name" value="C45_proenzyme"/>
    <property type="match status" value="1"/>
</dbReference>
<gene>
    <name evidence="2" type="ORF">CUNI_LOCUS3059</name>
</gene>
<protein>
    <recommendedName>
        <fullName evidence="1">Peptidase C45 hydrolase domain-containing protein</fullName>
    </recommendedName>
</protein>
<dbReference type="EMBL" id="CAJHNH020000415">
    <property type="protein sequence ID" value="CAG5117501.1"/>
    <property type="molecule type" value="Genomic_DNA"/>
</dbReference>
<accession>A0A8S3YQC9</accession>
<evidence type="ECO:0000259" key="1">
    <source>
        <dbReference type="Pfam" id="PF03417"/>
    </source>
</evidence>
<dbReference type="OrthoDB" id="189997at2759"/>
<organism evidence="2 3">
    <name type="scientific">Candidula unifasciata</name>
    <dbReference type="NCBI Taxonomy" id="100452"/>
    <lineage>
        <taxon>Eukaryota</taxon>
        <taxon>Metazoa</taxon>
        <taxon>Spiralia</taxon>
        <taxon>Lophotrochozoa</taxon>
        <taxon>Mollusca</taxon>
        <taxon>Gastropoda</taxon>
        <taxon>Heterobranchia</taxon>
        <taxon>Euthyneura</taxon>
        <taxon>Panpulmonata</taxon>
        <taxon>Eupulmonata</taxon>
        <taxon>Stylommatophora</taxon>
        <taxon>Helicina</taxon>
        <taxon>Helicoidea</taxon>
        <taxon>Geomitridae</taxon>
        <taxon>Candidula</taxon>
    </lineage>
</organism>
<sequence>MAGGQALPVLYVAGTHYEVGYKIGVTFAERIRSFWNESTYLHTIDIPFSKTSKGRAYFESTLEVCKNNFPDFVRELQGIADGAGMPFDNIFMLNISKEVQNVLSDNSLQQQNATETAGCTDVIINSPTCKLIGHNEDCDPKIKPYGYIVSARILDAIGKEVESFTAYCYPGFLAGTALSFNKSGMVFTVDGLYTDFVVHGASPRIFLNRSIIRARTFEEAVKLIKNNGYGVAYGFTVNIADVKSPRDIWSVEVCPQAKVSVIDIQTISEVADPDKNCHYIHCNNFLHLKTSEIPNLVSSVARQTRAEEFPAPKKQADVLAILGDETNQEYPIYRTVRPTDYSSTSFTGIVDILHNRVEIYVENPILEGVVPLIHFNIM</sequence>
<reference evidence="2" key="1">
    <citation type="submission" date="2021-04" db="EMBL/GenBank/DDBJ databases">
        <authorList>
            <consortium name="Molecular Ecology Group"/>
        </authorList>
    </citation>
    <scope>NUCLEOTIDE SEQUENCE</scope>
</reference>
<proteinExistence type="predicted"/>
<dbReference type="AlphaFoldDB" id="A0A8S3YQC9"/>
<evidence type="ECO:0000313" key="2">
    <source>
        <dbReference type="EMBL" id="CAG5117501.1"/>
    </source>
</evidence>